<evidence type="ECO:0000313" key="5">
    <source>
        <dbReference type="EMBL" id="MBB3900579.1"/>
    </source>
</evidence>
<protein>
    <submittedName>
        <fullName evidence="5">Diguanylate cyclase (GGDEF)-like protein</fullName>
    </submittedName>
    <submittedName>
        <fullName evidence="4">GGDEF-domain containing protein</fullName>
    </submittedName>
</protein>
<evidence type="ECO:0000259" key="2">
    <source>
        <dbReference type="PROSITE" id="PS50883"/>
    </source>
</evidence>
<dbReference type="Proteomes" id="UP001156881">
    <property type="component" value="Unassembled WGS sequence"/>
</dbReference>
<comment type="caution">
    <text evidence="5">The sequence shown here is derived from an EMBL/GenBank/DDBJ whole genome shotgun (WGS) entry which is preliminary data.</text>
</comment>
<evidence type="ECO:0000313" key="4">
    <source>
        <dbReference type="EMBL" id="GLS43456.1"/>
    </source>
</evidence>
<dbReference type="Gene3D" id="3.20.20.450">
    <property type="entry name" value="EAL domain"/>
    <property type="match status" value="1"/>
</dbReference>
<dbReference type="GO" id="GO:0071111">
    <property type="term" value="F:cyclic-guanylate-specific phosphodiesterase activity"/>
    <property type="evidence" value="ECO:0007669"/>
    <property type="project" value="InterPro"/>
</dbReference>
<reference evidence="7" key="2">
    <citation type="journal article" date="2019" name="Int. J. Syst. Evol. Microbiol.">
        <title>The Global Catalogue of Microorganisms (GCM) 10K type strain sequencing project: providing services to taxonomists for standard genome sequencing and annotation.</title>
        <authorList>
            <consortium name="The Broad Institute Genomics Platform"/>
            <consortium name="The Broad Institute Genome Sequencing Center for Infectious Disease"/>
            <person name="Wu L."/>
            <person name="Ma J."/>
        </authorList>
    </citation>
    <scope>NUCLEOTIDE SEQUENCE [LARGE SCALE GENOMIC DNA]</scope>
    <source>
        <strain evidence="7">NBRC 107710</strain>
    </source>
</reference>
<dbReference type="CDD" id="cd01948">
    <property type="entry name" value="EAL"/>
    <property type="match status" value="1"/>
</dbReference>
<keyword evidence="7" id="KW-1185">Reference proteome</keyword>
<dbReference type="PANTHER" id="PTHR33121">
    <property type="entry name" value="CYCLIC DI-GMP PHOSPHODIESTERASE PDEF"/>
    <property type="match status" value="1"/>
</dbReference>
<keyword evidence="1" id="KW-0472">Membrane</keyword>
<feature type="transmembrane region" description="Helical" evidence="1">
    <location>
        <begin position="97"/>
        <end position="116"/>
    </location>
</feature>
<dbReference type="SMART" id="SM00267">
    <property type="entry name" value="GGDEF"/>
    <property type="match status" value="1"/>
</dbReference>
<evidence type="ECO:0000256" key="1">
    <source>
        <dbReference type="SAM" id="Phobius"/>
    </source>
</evidence>
<feature type="domain" description="GGDEF" evidence="3">
    <location>
        <begin position="260"/>
        <end position="398"/>
    </location>
</feature>
<feature type="transmembrane region" description="Helical" evidence="1">
    <location>
        <begin position="146"/>
        <end position="170"/>
    </location>
</feature>
<dbReference type="InterPro" id="IPR050706">
    <property type="entry name" value="Cyclic-di-GMP_PDE-like"/>
</dbReference>
<accession>A0A7W6AFF4</accession>
<feature type="domain" description="EAL" evidence="2">
    <location>
        <begin position="407"/>
        <end position="656"/>
    </location>
</feature>
<sequence length="667" mass="74056">MAPGLAENIDAELGKRWQTRRSPALAKLYEERSESTHWQDARISSRLAGIVYIAFFFTDLIMIRDVAVYNIAARLIIGLLFIFDIEAQIRRGVRSLWVDYQCAFGIVAAYATWMWFSSCSVYQVSASYYLTYGIIFIIGQNVFFNFRFALAVVSSSVMLGIFIVFLVSSFFTSIEYVVGISTLYFSTYTLTLFVNWKLNEERYRVFLNSLRAEIREEEATERGAALLRLSTTDALTGLANRRAIDDELRAYWGNWQAAEKSFAVILIDVDYFKRYNDQYGHQRGDRCLIAVADAMKAAATQSKYALGRFGGEEFILLVRCQSREHMALVAEGVRRAVEDLAIPHEQRPDPCFVVTVSIGAAFSRDITSTKVERLVTEADRALYAAKKTGRNCVKLFDRDDPLEVNLDDSVTDLLRGAIAGGHVAMVYQPIRDAVSGEIAGAEALMRLTGPNGESISPAVFIPIAERTGMIVELGRWAIRTACRELIVEDLVAMVSVNVSAVQLSTPSFALSVAAILSETDVAPHRLIIEVTEGLQIEGNPDILRSLRELRTLGVKIWLDDFGTGFAGLSCVREVAFDAVKIDRSFLQATETQRGAEMFRNIVGLVRNVGCQTVVEGIETSAQRQLSAELQVDLLQGYHLGKPMKADALHSLVASETVVSRKSTSASA</sequence>
<gene>
    <name evidence="4" type="ORF">GCM10007884_14410</name>
    <name evidence="5" type="ORF">GGR33_000059</name>
</gene>
<dbReference type="PROSITE" id="PS50887">
    <property type="entry name" value="GGDEF"/>
    <property type="match status" value="1"/>
</dbReference>
<dbReference type="SUPFAM" id="SSF141868">
    <property type="entry name" value="EAL domain-like"/>
    <property type="match status" value="1"/>
</dbReference>
<dbReference type="PANTHER" id="PTHR33121:SF70">
    <property type="entry name" value="SIGNALING PROTEIN YKOW"/>
    <property type="match status" value="1"/>
</dbReference>
<dbReference type="InterPro" id="IPR029787">
    <property type="entry name" value="Nucleotide_cyclase"/>
</dbReference>
<dbReference type="InterPro" id="IPR043128">
    <property type="entry name" value="Rev_trsase/Diguanyl_cyclase"/>
</dbReference>
<evidence type="ECO:0000313" key="6">
    <source>
        <dbReference type="Proteomes" id="UP000517759"/>
    </source>
</evidence>
<keyword evidence="1" id="KW-0812">Transmembrane</keyword>
<dbReference type="Gene3D" id="3.30.70.270">
    <property type="match status" value="1"/>
</dbReference>
<dbReference type="SMART" id="SM00052">
    <property type="entry name" value="EAL"/>
    <property type="match status" value="1"/>
</dbReference>
<dbReference type="PROSITE" id="PS50883">
    <property type="entry name" value="EAL"/>
    <property type="match status" value="1"/>
</dbReference>
<dbReference type="InterPro" id="IPR035919">
    <property type="entry name" value="EAL_sf"/>
</dbReference>
<dbReference type="CDD" id="cd01949">
    <property type="entry name" value="GGDEF"/>
    <property type="match status" value="1"/>
</dbReference>
<dbReference type="InterPro" id="IPR001633">
    <property type="entry name" value="EAL_dom"/>
</dbReference>
<dbReference type="Pfam" id="PF00990">
    <property type="entry name" value="GGDEF"/>
    <property type="match status" value="1"/>
</dbReference>
<dbReference type="NCBIfam" id="TIGR00254">
    <property type="entry name" value="GGDEF"/>
    <property type="match status" value="1"/>
</dbReference>
<keyword evidence="1" id="KW-1133">Transmembrane helix</keyword>
<name>A0A7W6AFF4_9HYPH</name>
<evidence type="ECO:0000259" key="3">
    <source>
        <dbReference type="PROSITE" id="PS50887"/>
    </source>
</evidence>
<reference evidence="4" key="1">
    <citation type="journal article" date="2014" name="Int. J. Syst. Evol. Microbiol.">
        <title>Complete genome of a new Firmicutes species belonging to the dominant human colonic microbiota ('Ruminococcus bicirculans') reveals two chromosomes and a selective capacity to utilize plant glucans.</title>
        <authorList>
            <consortium name="NISC Comparative Sequencing Program"/>
            <person name="Wegmann U."/>
            <person name="Louis P."/>
            <person name="Goesmann A."/>
            <person name="Henrissat B."/>
            <person name="Duncan S.H."/>
            <person name="Flint H.J."/>
        </authorList>
    </citation>
    <scope>NUCLEOTIDE SEQUENCE</scope>
    <source>
        <strain evidence="4">NBRC 107710</strain>
    </source>
</reference>
<dbReference type="RefSeq" id="WP_183501357.1">
    <property type="nucleotide sequence ID" value="NZ_BSPG01000005.1"/>
</dbReference>
<feature type="transmembrane region" description="Helical" evidence="1">
    <location>
        <begin position="67"/>
        <end position="85"/>
    </location>
</feature>
<dbReference type="Pfam" id="PF00563">
    <property type="entry name" value="EAL"/>
    <property type="match status" value="1"/>
</dbReference>
<dbReference type="EMBL" id="JACIDN010000001">
    <property type="protein sequence ID" value="MBB3900579.1"/>
    <property type="molecule type" value="Genomic_DNA"/>
</dbReference>
<dbReference type="InterPro" id="IPR000160">
    <property type="entry name" value="GGDEF_dom"/>
</dbReference>
<reference evidence="5 6" key="3">
    <citation type="submission" date="2020-08" db="EMBL/GenBank/DDBJ databases">
        <title>Genomic Encyclopedia of Type Strains, Phase IV (KMG-IV): sequencing the most valuable type-strain genomes for metagenomic binning, comparative biology and taxonomic classification.</title>
        <authorList>
            <person name="Goeker M."/>
        </authorList>
    </citation>
    <scope>NUCLEOTIDE SEQUENCE [LARGE SCALE GENOMIC DNA]</scope>
    <source>
        <strain evidence="5 6">DSM 24105</strain>
    </source>
</reference>
<dbReference type="EMBL" id="BSPG01000005">
    <property type="protein sequence ID" value="GLS43456.1"/>
    <property type="molecule type" value="Genomic_DNA"/>
</dbReference>
<dbReference type="AlphaFoldDB" id="A0A7W6AFF4"/>
<reference evidence="4" key="4">
    <citation type="submission" date="2023-01" db="EMBL/GenBank/DDBJ databases">
        <title>Draft genome sequence of Methylobacterium brachythecii strain NBRC 107710.</title>
        <authorList>
            <person name="Sun Q."/>
            <person name="Mori K."/>
        </authorList>
    </citation>
    <scope>NUCLEOTIDE SEQUENCE</scope>
    <source>
        <strain evidence="4">NBRC 107710</strain>
    </source>
</reference>
<feature type="transmembrane region" description="Helical" evidence="1">
    <location>
        <begin position="122"/>
        <end position="139"/>
    </location>
</feature>
<organism evidence="5 6">
    <name type="scientific">Methylobacterium brachythecii</name>
    <dbReference type="NCBI Taxonomy" id="1176177"/>
    <lineage>
        <taxon>Bacteria</taxon>
        <taxon>Pseudomonadati</taxon>
        <taxon>Pseudomonadota</taxon>
        <taxon>Alphaproteobacteria</taxon>
        <taxon>Hyphomicrobiales</taxon>
        <taxon>Methylobacteriaceae</taxon>
        <taxon>Methylobacterium</taxon>
    </lineage>
</organism>
<dbReference type="FunFam" id="3.30.70.270:FF:000001">
    <property type="entry name" value="Diguanylate cyclase domain protein"/>
    <property type="match status" value="1"/>
</dbReference>
<dbReference type="SUPFAM" id="SSF55073">
    <property type="entry name" value="Nucleotide cyclase"/>
    <property type="match status" value="1"/>
</dbReference>
<proteinExistence type="predicted"/>
<evidence type="ECO:0000313" key="7">
    <source>
        <dbReference type="Proteomes" id="UP001156881"/>
    </source>
</evidence>
<dbReference type="Proteomes" id="UP000517759">
    <property type="component" value="Unassembled WGS sequence"/>
</dbReference>